<dbReference type="AlphaFoldDB" id="A0A9X2VSK6"/>
<dbReference type="InterPro" id="IPR050765">
    <property type="entry name" value="Riboflavin_Biosynth_HTPR"/>
</dbReference>
<feature type="domain" description="Bacterial bifunctional deaminase-reductase C-terminal" evidence="1">
    <location>
        <begin position="4"/>
        <end position="185"/>
    </location>
</feature>
<keyword evidence="3" id="KW-1185">Reference proteome</keyword>
<evidence type="ECO:0000313" key="3">
    <source>
        <dbReference type="Proteomes" id="UP001141259"/>
    </source>
</evidence>
<dbReference type="InterPro" id="IPR002734">
    <property type="entry name" value="RibDG_C"/>
</dbReference>
<comment type="caution">
    <text evidence="2">The sequence shown here is derived from an EMBL/GenBank/DDBJ whole genome shotgun (WGS) entry which is preliminary data.</text>
</comment>
<name>A0A9X2VSK6_9PSEU</name>
<dbReference type="GO" id="GO:0009231">
    <property type="term" value="P:riboflavin biosynthetic process"/>
    <property type="evidence" value="ECO:0007669"/>
    <property type="project" value="InterPro"/>
</dbReference>
<dbReference type="EMBL" id="JANYMP010000019">
    <property type="protein sequence ID" value="MCS7481572.1"/>
    <property type="molecule type" value="Genomic_DNA"/>
</dbReference>
<proteinExistence type="predicted"/>
<gene>
    <name evidence="2" type="ORF">NZH93_32350</name>
</gene>
<dbReference type="GO" id="GO:0008703">
    <property type="term" value="F:5-amino-6-(5-phosphoribosylamino)uracil reductase activity"/>
    <property type="evidence" value="ECO:0007669"/>
    <property type="project" value="InterPro"/>
</dbReference>
<evidence type="ECO:0000259" key="1">
    <source>
        <dbReference type="Pfam" id="PF01872"/>
    </source>
</evidence>
<dbReference type="PANTHER" id="PTHR38011">
    <property type="entry name" value="DIHYDROFOLATE REDUCTASE FAMILY PROTEIN (AFU_ORTHOLOGUE AFUA_8G06820)"/>
    <property type="match status" value="1"/>
</dbReference>
<evidence type="ECO:0000313" key="2">
    <source>
        <dbReference type="EMBL" id="MCS7481572.1"/>
    </source>
</evidence>
<reference evidence="2" key="1">
    <citation type="submission" date="2022-08" db="EMBL/GenBank/DDBJ databases">
        <authorList>
            <person name="Tistechok S."/>
            <person name="Samborskyy M."/>
            <person name="Roman I."/>
        </authorList>
    </citation>
    <scope>NUCLEOTIDE SEQUENCE</scope>
    <source>
        <strain evidence="2">DSM 103496</strain>
    </source>
</reference>
<dbReference type="SUPFAM" id="SSF53597">
    <property type="entry name" value="Dihydrofolate reductase-like"/>
    <property type="match status" value="1"/>
</dbReference>
<dbReference type="Proteomes" id="UP001141259">
    <property type="component" value="Unassembled WGS sequence"/>
</dbReference>
<organism evidence="2 3">
    <name type="scientific">Umezawaea endophytica</name>
    <dbReference type="NCBI Taxonomy" id="1654476"/>
    <lineage>
        <taxon>Bacteria</taxon>
        <taxon>Bacillati</taxon>
        <taxon>Actinomycetota</taxon>
        <taxon>Actinomycetes</taxon>
        <taxon>Pseudonocardiales</taxon>
        <taxon>Pseudonocardiaceae</taxon>
        <taxon>Umezawaea</taxon>
    </lineage>
</organism>
<protein>
    <submittedName>
        <fullName evidence="2">Dihydrofolate reductase family protein</fullName>
    </submittedName>
</protein>
<sequence length="200" mass="21321">MGSVIVDLSISLDGFIAGPDDGAEFPLGRGGEGLFTWMSAGPEENRVERRLRPPSASKPVVDEWMTGGGAIISGRRTFDIAGGWADGHPIDVPIFVLTHNPPTEGEWSPRVVFVTEGVDRALELAQEAAGDRIVSVCGAAPAQQLLRAGKLDEIQVSLVPLLLGGGVRLLDHFGPGPIALEQTRVVESDGVTHLRYRVIR</sequence>
<dbReference type="RefSeq" id="WP_259627062.1">
    <property type="nucleotide sequence ID" value="NZ_JANYMP010000019.1"/>
</dbReference>
<dbReference type="Gene3D" id="3.40.430.10">
    <property type="entry name" value="Dihydrofolate Reductase, subunit A"/>
    <property type="match status" value="1"/>
</dbReference>
<dbReference type="PANTHER" id="PTHR38011:SF12">
    <property type="entry name" value="BIFUNCTIONAL DEAMINASE-REDUCTASE DOMAIN PROTEIN"/>
    <property type="match status" value="1"/>
</dbReference>
<dbReference type="Pfam" id="PF01872">
    <property type="entry name" value="RibD_C"/>
    <property type="match status" value="1"/>
</dbReference>
<dbReference type="InterPro" id="IPR024072">
    <property type="entry name" value="DHFR-like_dom_sf"/>
</dbReference>
<accession>A0A9X2VSK6</accession>